<keyword evidence="4" id="KW-1185">Reference proteome</keyword>
<dbReference type="InterPro" id="IPR053716">
    <property type="entry name" value="Flag_assembly_chemotaxis_eff"/>
</dbReference>
<keyword evidence="3" id="KW-0966">Cell projection</keyword>
<dbReference type="OrthoDB" id="288955at2"/>
<sequence>MKKFRYQLDPLLNYRESRRDICRQVLAQVLAADAEQLQHKNEIQQQYQAIEQEVKQMGVGGRVEIDRISARRFHLGQLKTQIRVIDENRRLLEEKIKHCRQALVEADQDVKVLEKIKSRKLTEHTKTQIHQENLEREETWRATHR</sequence>
<dbReference type="Proteomes" id="UP000317178">
    <property type="component" value="Chromosome"/>
</dbReference>
<dbReference type="AlphaFoldDB" id="A0A518CIV0"/>
<protein>
    <submittedName>
        <fullName evidence="3">Flagellar FliJ protein</fullName>
    </submittedName>
</protein>
<evidence type="ECO:0000256" key="2">
    <source>
        <dbReference type="SAM" id="MobiDB-lite"/>
    </source>
</evidence>
<reference evidence="3 4" key="1">
    <citation type="submission" date="2019-02" db="EMBL/GenBank/DDBJ databases">
        <title>Deep-cultivation of Planctomycetes and their phenomic and genomic characterization uncovers novel biology.</title>
        <authorList>
            <person name="Wiegand S."/>
            <person name="Jogler M."/>
            <person name="Boedeker C."/>
            <person name="Pinto D."/>
            <person name="Vollmers J."/>
            <person name="Rivas-Marin E."/>
            <person name="Kohn T."/>
            <person name="Peeters S.H."/>
            <person name="Heuer A."/>
            <person name="Rast P."/>
            <person name="Oberbeckmann S."/>
            <person name="Bunk B."/>
            <person name="Jeske O."/>
            <person name="Meyerdierks A."/>
            <person name="Storesund J.E."/>
            <person name="Kallscheuer N."/>
            <person name="Luecker S."/>
            <person name="Lage O.M."/>
            <person name="Pohl T."/>
            <person name="Merkel B.J."/>
            <person name="Hornburger P."/>
            <person name="Mueller R.-W."/>
            <person name="Bruemmer F."/>
            <person name="Labrenz M."/>
            <person name="Spormann A.M."/>
            <person name="Op den Camp H."/>
            <person name="Overmann J."/>
            <person name="Amann R."/>
            <person name="Jetten M.S.M."/>
            <person name="Mascher T."/>
            <person name="Medema M.H."/>
            <person name="Devos D.P."/>
            <person name="Kaster A.-K."/>
            <person name="Ovreas L."/>
            <person name="Rohde M."/>
            <person name="Galperin M.Y."/>
            <person name="Jogler C."/>
        </authorList>
    </citation>
    <scope>NUCLEOTIDE SEQUENCE [LARGE SCALE GENOMIC DNA]</scope>
    <source>
        <strain evidence="3 4">Pla110</strain>
    </source>
</reference>
<feature type="region of interest" description="Disordered" evidence="2">
    <location>
        <begin position="124"/>
        <end position="145"/>
    </location>
</feature>
<keyword evidence="3" id="KW-0969">Cilium</keyword>
<dbReference type="Gene3D" id="1.10.287.1700">
    <property type="match status" value="1"/>
</dbReference>
<name>A0A518CIV0_9PLAN</name>
<dbReference type="RefSeq" id="WP_144993466.1">
    <property type="nucleotide sequence ID" value="NZ_CP036281.1"/>
</dbReference>
<organism evidence="3 4">
    <name type="scientific">Polystyrenella longa</name>
    <dbReference type="NCBI Taxonomy" id="2528007"/>
    <lineage>
        <taxon>Bacteria</taxon>
        <taxon>Pseudomonadati</taxon>
        <taxon>Planctomycetota</taxon>
        <taxon>Planctomycetia</taxon>
        <taxon>Planctomycetales</taxon>
        <taxon>Planctomycetaceae</taxon>
        <taxon>Polystyrenella</taxon>
    </lineage>
</organism>
<gene>
    <name evidence="3" type="ORF">Pla110_08220</name>
</gene>
<keyword evidence="3" id="KW-0282">Flagellum</keyword>
<evidence type="ECO:0000313" key="3">
    <source>
        <dbReference type="EMBL" id="QDU79117.1"/>
    </source>
</evidence>
<evidence type="ECO:0000313" key="4">
    <source>
        <dbReference type="Proteomes" id="UP000317178"/>
    </source>
</evidence>
<proteinExistence type="predicted"/>
<evidence type="ECO:0000256" key="1">
    <source>
        <dbReference type="SAM" id="Coils"/>
    </source>
</evidence>
<dbReference type="EMBL" id="CP036281">
    <property type="protein sequence ID" value="QDU79117.1"/>
    <property type="molecule type" value="Genomic_DNA"/>
</dbReference>
<keyword evidence="1" id="KW-0175">Coiled coil</keyword>
<accession>A0A518CIV0</accession>
<feature type="coiled-coil region" evidence="1">
    <location>
        <begin position="75"/>
        <end position="109"/>
    </location>
</feature>
<dbReference type="KEGG" id="plon:Pla110_08220"/>
<feature type="compositionally biased region" description="Basic and acidic residues" evidence="2">
    <location>
        <begin position="132"/>
        <end position="145"/>
    </location>
</feature>